<name>A0ABR7HQ44_9FIRM</name>
<feature type="domain" description="FAD/NAD(P)-binding" evidence="2">
    <location>
        <begin position="4"/>
        <end position="307"/>
    </location>
</feature>
<dbReference type="InterPro" id="IPR051691">
    <property type="entry name" value="Metab_Enz_Cyan_OpOx_G3PDH"/>
</dbReference>
<keyword evidence="4" id="KW-1185">Reference proteome</keyword>
<evidence type="ECO:0000259" key="2">
    <source>
        <dbReference type="Pfam" id="PF07992"/>
    </source>
</evidence>
<proteinExistence type="predicted"/>
<dbReference type="Pfam" id="PF07992">
    <property type="entry name" value="Pyr_redox_2"/>
    <property type="match status" value="1"/>
</dbReference>
<accession>A0ABR7HQ44</accession>
<reference evidence="3 4" key="1">
    <citation type="submission" date="2020-08" db="EMBL/GenBank/DDBJ databases">
        <title>Genome public.</title>
        <authorList>
            <person name="Liu C."/>
            <person name="Sun Q."/>
        </authorList>
    </citation>
    <scope>NUCLEOTIDE SEQUENCE [LARGE SCALE GENOMIC DNA]</scope>
    <source>
        <strain evidence="3 4">New-38</strain>
    </source>
</reference>
<dbReference type="InterPro" id="IPR023753">
    <property type="entry name" value="FAD/NAD-binding_dom"/>
</dbReference>
<evidence type="ECO:0000256" key="1">
    <source>
        <dbReference type="ARBA" id="ARBA00023002"/>
    </source>
</evidence>
<evidence type="ECO:0000313" key="3">
    <source>
        <dbReference type="EMBL" id="MBC5729536.1"/>
    </source>
</evidence>
<dbReference type="RefSeq" id="WP_186962860.1">
    <property type="nucleotide sequence ID" value="NZ_JACOPR010000001.1"/>
</dbReference>
<dbReference type="InterPro" id="IPR036188">
    <property type="entry name" value="FAD/NAD-bd_sf"/>
</dbReference>
<comment type="caution">
    <text evidence="3">The sequence shown here is derived from an EMBL/GenBank/DDBJ whole genome shotgun (WGS) entry which is preliminary data.</text>
</comment>
<dbReference type="PANTHER" id="PTHR42949">
    <property type="entry name" value="ANAEROBIC GLYCEROL-3-PHOSPHATE DEHYDROGENASE SUBUNIT B"/>
    <property type="match status" value="1"/>
</dbReference>
<dbReference type="PRINTS" id="PR00368">
    <property type="entry name" value="FADPNR"/>
</dbReference>
<organism evidence="3 4">
    <name type="scientific">Pseudoflavonifractor hominis</name>
    <dbReference type="NCBI Taxonomy" id="2763059"/>
    <lineage>
        <taxon>Bacteria</taxon>
        <taxon>Bacillati</taxon>
        <taxon>Bacillota</taxon>
        <taxon>Clostridia</taxon>
        <taxon>Eubacteriales</taxon>
        <taxon>Oscillospiraceae</taxon>
        <taxon>Pseudoflavonifractor</taxon>
    </lineage>
</organism>
<gene>
    <name evidence="3" type="ORF">H8S34_01625</name>
</gene>
<sequence length="359" mass="38075">MKHYDVIVVGAGPAGLGAAIEAGRQGAKVLLLDENDRPGGQLFKQIHKFFGSREHYAGTRGFAIGRQLLQEAEEAGVEIHLGRRVWGIFPDGSVTAANDTESVRYQGSYLILATGASENALAFPGCTLPGVMTAGAAQTFANVHHVLPGQNIVMVGSGNVGLIVTYQLLQAGANVKAILEAAPKLSGYAVHAGKVRRAGVPVLLSHTVTRAMGDGSLEAVEIAQVDEHFAPIPGTEQVIPCDTLCLAVGLTPRVELADVSGCDLVWSGPLGGKLPRHNRHMESSRSNILVAGDLAGIEEASTALDEGRLAGTRAAYRLGLLDEGTYEGRRAEIQGRLDRLRQGPFGEKRRRAKEEVWKA</sequence>
<dbReference type="SUPFAM" id="SSF51905">
    <property type="entry name" value="FAD/NAD(P)-binding domain"/>
    <property type="match status" value="1"/>
</dbReference>
<dbReference type="PANTHER" id="PTHR42949:SF3">
    <property type="entry name" value="ANAEROBIC GLYCEROL-3-PHOSPHATE DEHYDROGENASE SUBUNIT B"/>
    <property type="match status" value="1"/>
</dbReference>
<dbReference type="PRINTS" id="PR00469">
    <property type="entry name" value="PNDRDTASEII"/>
</dbReference>
<dbReference type="Proteomes" id="UP000660021">
    <property type="component" value="Unassembled WGS sequence"/>
</dbReference>
<keyword evidence="1" id="KW-0560">Oxidoreductase</keyword>
<dbReference type="EMBL" id="JACOPR010000001">
    <property type="protein sequence ID" value="MBC5729536.1"/>
    <property type="molecule type" value="Genomic_DNA"/>
</dbReference>
<dbReference type="Gene3D" id="3.50.50.60">
    <property type="entry name" value="FAD/NAD(P)-binding domain"/>
    <property type="match status" value="2"/>
</dbReference>
<evidence type="ECO:0000313" key="4">
    <source>
        <dbReference type="Proteomes" id="UP000660021"/>
    </source>
</evidence>
<protein>
    <submittedName>
        <fullName evidence="3">FAD-dependent oxidoreductase</fullName>
    </submittedName>
</protein>